<dbReference type="PANTHER" id="PTHR11877:SF99">
    <property type="entry name" value="1,3,6,8-TETRAHYDROXYNAPHTHALENE SYNTHASE"/>
    <property type="match status" value="1"/>
</dbReference>
<dbReference type="Pfam" id="PF02797">
    <property type="entry name" value="Chal_sti_synt_C"/>
    <property type="match status" value="1"/>
</dbReference>
<dbReference type="PANTHER" id="PTHR11877">
    <property type="entry name" value="HYDROXYMETHYLGLUTARYL-COA SYNTHASE"/>
    <property type="match status" value="1"/>
</dbReference>
<comment type="caution">
    <text evidence="5">The sequence shown here is derived from an EMBL/GenBank/DDBJ whole genome shotgun (WGS) entry which is preliminary data.</text>
</comment>
<keyword evidence="2" id="KW-0808">Transferase</keyword>
<keyword evidence="6" id="KW-1185">Reference proteome</keyword>
<comment type="similarity">
    <text evidence="1">Belongs to the thiolase-like superfamily. Chalcone/stilbene synthases family.</text>
</comment>
<dbReference type="SUPFAM" id="SSF53901">
    <property type="entry name" value="Thiolase-like"/>
    <property type="match status" value="2"/>
</dbReference>
<gene>
    <name evidence="5" type="ORF">RWD45_06510</name>
</gene>
<evidence type="ECO:0000259" key="4">
    <source>
        <dbReference type="Pfam" id="PF02797"/>
    </source>
</evidence>
<evidence type="ECO:0000256" key="3">
    <source>
        <dbReference type="ARBA" id="ARBA00023315"/>
    </source>
</evidence>
<dbReference type="Proteomes" id="UP001275315">
    <property type="component" value="Unassembled WGS sequence"/>
</dbReference>
<sequence>MGLSRAYDWLKANPKQTALVICCELCSLTFQKDDMSKSNVVGTALFADGIAATLLVGDASPYQKNVKIKKPKITYTNSFTEKDSEDVMGWNVTDQGLEVIFSKSIPHLVDTIWKEHVKDTLQKLDITSDEIDSYIAHPGGKKVLEAMCQSMQLSMDKLKFSYEVLRQHGNMSSATVFYVLKK</sequence>
<name>A0ABU5CPL5_9BACI</name>
<evidence type="ECO:0000256" key="2">
    <source>
        <dbReference type="ARBA" id="ARBA00022679"/>
    </source>
</evidence>
<protein>
    <submittedName>
        <fullName evidence="5">3-oxoacyl-[acyl-carrier-protein] synthase III C-terminal domain-containing protein</fullName>
    </submittedName>
</protein>
<dbReference type="RefSeq" id="WP_320379025.1">
    <property type="nucleotide sequence ID" value="NZ_JAWDIQ010000001.1"/>
</dbReference>
<dbReference type="EMBL" id="JAWDIQ010000001">
    <property type="protein sequence ID" value="MDY0408279.1"/>
    <property type="molecule type" value="Genomic_DNA"/>
</dbReference>
<dbReference type="Gene3D" id="3.40.47.10">
    <property type="match status" value="1"/>
</dbReference>
<accession>A0ABU5CPL5</accession>
<organism evidence="5 6">
    <name type="scientific">Paracerasibacillus soli</name>
    <dbReference type="NCBI Taxonomy" id="480284"/>
    <lineage>
        <taxon>Bacteria</taxon>
        <taxon>Bacillati</taxon>
        <taxon>Bacillota</taxon>
        <taxon>Bacilli</taxon>
        <taxon>Bacillales</taxon>
        <taxon>Bacillaceae</taxon>
        <taxon>Paracerasibacillus</taxon>
    </lineage>
</organism>
<keyword evidence="3" id="KW-0012">Acyltransferase</keyword>
<dbReference type="InterPro" id="IPR011141">
    <property type="entry name" value="Polyketide_synthase_type-III"/>
</dbReference>
<evidence type="ECO:0000256" key="1">
    <source>
        <dbReference type="ARBA" id="ARBA00005531"/>
    </source>
</evidence>
<reference evidence="5 6" key="1">
    <citation type="submission" date="2023-10" db="EMBL/GenBank/DDBJ databases">
        <title>Virgibacillus soli CC-YMP-6 genome.</title>
        <authorList>
            <person name="Miliotis G."/>
            <person name="Sengupta P."/>
            <person name="Hameed A."/>
            <person name="Chuvochina M."/>
            <person name="Mcdonagh F."/>
            <person name="Simpson A.C."/>
            <person name="Singh N.K."/>
            <person name="Rekha P.D."/>
            <person name="Raman K."/>
            <person name="Hugenholtz P."/>
            <person name="Venkateswaran K."/>
        </authorList>
    </citation>
    <scope>NUCLEOTIDE SEQUENCE [LARGE SCALE GENOMIC DNA]</scope>
    <source>
        <strain evidence="5 6">CC-YMP-6</strain>
    </source>
</reference>
<evidence type="ECO:0000313" key="5">
    <source>
        <dbReference type="EMBL" id="MDY0408279.1"/>
    </source>
</evidence>
<dbReference type="InterPro" id="IPR016039">
    <property type="entry name" value="Thiolase-like"/>
</dbReference>
<dbReference type="InterPro" id="IPR012328">
    <property type="entry name" value="Chalcone/stilbene_synt_C"/>
</dbReference>
<feature type="domain" description="Chalcone/stilbene synthase C-terminal" evidence="4">
    <location>
        <begin position="83"/>
        <end position="181"/>
    </location>
</feature>
<proteinExistence type="inferred from homology"/>
<evidence type="ECO:0000313" key="6">
    <source>
        <dbReference type="Proteomes" id="UP001275315"/>
    </source>
</evidence>